<evidence type="ECO:0000256" key="4">
    <source>
        <dbReference type="ARBA" id="ARBA00022475"/>
    </source>
</evidence>
<evidence type="ECO:0008006" key="11">
    <source>
        <dbReference type="Google" id="ProtNLM"/>
    </source>
</evidence>
<dbReference type="Pfam" id="PF03595">
    <property type="entry name" value="SLAC1"/>
    <property type="match status" value="1"/>
</dbReference>
<feature type="transmembrane region" description="Helical" evidence="8">
    <location>
        <begin position="6"/>
        <end position="24"/>
    </location>
</feature>
<gene>
    <name evidence="9" type="ORF">LAESUDRAFT_812126</name>
</gene>
<dbReference type="PANTHER" id="PTHR31686:SF1">
    <property type="entry name" value="SULFITE EFFLUX PUMP SSU1"/>
    <property type="match status" value="1"/>
</dbReference>
<dbReference type="EMBL" id="KV427619">
    <property type="protein sequence ID" value="KZT07501.1"/>
    <property type="molecule type" value="Genomic_DNA"/>
</dbReference>
<proteinExistence type="inferred from homology"/>
<dbReference type="AlphaFoldDB" id="A0A165EPL8"/>
<dbReference type="InterPro" id="IPR051629">
    <property type="entry name" value="Sulfite_efflux_TDT"/>
</dbReference>
<accession>A0A165EPL8</accession>
<dbReference type="Proteomes" id="UP000076871">
    <property type="component" value="Unassembled WGS sequence"/>
</dbReference>
<evidence type="ECO:0000256" key="7">
    <source>
        <dbReference type="ARBA" id="ARBA00023136"/>
    </source>
</evidence>
<comment type="subcellular location">
    <subcellularLocation>
        <location evidence="1">Cell membrane</location>
        <topology evidence="1">Multi-pass membrane protein</topology>
    </subcellularLocation>
</comment>
<dbReference type="Gene3D" id="1.50.10.150">
    <property type="entry name" value="Voltage-dependent anion channel"/>
    <property type="match status" value="1"/>
</dbReference>
<keyword evidence="7 8" id="KW-0472">Membrane</keyword>
<evidence type="ECO:0000256" key="5">
    <source>
        <dbReference type="ARBA" id="ARBA00022692"/>
    </source>
</evidence>
<dbReference type="InterPro" id="IPR038665">
    <property type="entry name" value="Voltage-dep_anion_channel_sf"/>
</dbReference>
<evidence type="ECO:0000256" key="3">
    <source>
        <dbReference type="ARBA" id="ARBA00022448"/>
    </source>
</evidence>
<dbReference type="GO" id="GO:0005886">
    <property type="term" value="C:plasma membrane"/>
    <property type="evidence" value="ECO:0007669"/>
    <property type="project" value="UniProtKB-SubCell"/>
</dbReference>
<protein>
    <recommendedName>
        <fullName evidence="11">Transmembrane protein</fullName>
    </recommendedName>
</protein>
<evidence type="ECO:0000256" key="6">
    <source>
        <dbReference type="ARBA" id="ARBA00022989"/>
    </source>
</evidence>
<reference evidence="9 10" key="1">
    <citation type="journal article" date="2016" name="Mol. Biol. Evol.">
        <title>Comparative Genomics of Early-Diverging Mushroom-Forming Fungi Provides Insights into the Origins of Lignocellulose Decay Capabilities.</title>
        <authorList>
            <person name="Nagy L.G."/>
            <person name="Riley R."/>
            <person name="Tritt A."/>
            <person name="Adam C."/>
            <person name="Daum C."/>
            <person name="Floudas D."/>
            <person name="Sun H."/>
            <person name="Yadav J.S."/>
            <person name="Pangilinan J."/>
            <person name="Larsson K.H."/>
            <person name="Matsuura K."/>
            <person name="Barry K."/>
            <person name="Labutti K."/>
            <person name="Kuo R."/>
            <person name="Ohm R.A."/>
            <person name="Bhattacharya S.S."/>
            <person name="Shirouzu T."/>
            <person name="Yoshinaga Y."/>
            <person name="Martin F.M."/>
            <person name="Grigoriev I.V."/>
            <person name="Hibbett D.S."/>
        </authorList>
    </citation>
    <scope>NUCLEOTIDE SEQUENCE [LARGE SCALE GENOMIC DNA]</scope>
    <source>
        <strain evidence="9 10">93-53</strain>
    </source>
</reference>
<dbReference type="OrthoDB" id="1099at2759"/>
<evidence type="ECO:0000313" key="9">
    <source>
        <dbReference type="EMBL" id="KZT07501.1"/>
    </source>
</evidence>
<keyword evidence="5 8" id="KW-0812">Transmembrane</keyword>
<evidence type="ECO:0000256" key="8">
    <source>
        <dbReference type="SAM" id="Phobius"/>
    </source>
</evidence>
<keyword evidence="10" id="KW-1185">Reference proteome</keyword>
<dbReference type="PANTHER" id="PTHR31686">
    <property type="match status" value="1"/>
</dbReference>
<organism evidence="9 10">
    <name type="scientific">Laetiporus sulphureus 93-53</name>
    <dbReference type="NCBI Taxonomy" id="1314785"/>
    <lineage>
        <taxon>Eukaryota</taxon>
        <taxon>Fungi</taxon>
        <taxon>Dikarya</taxon>
        <taxon>Basidiomycota</taxon>
        <taxon>Agaricomycotina</taxon>
        <taxon>Agaricomycetes</taxon>
        <taxon>Polyporales</taxon>
        <taxon>Laetiporus</taxon>
    </lineage>
</organism>
<name>A0A165EPL8_9APHY</name>
<keyword evidence="6 8" id="KW-1133">Transmembrane helix</keyword>
<evidence type="ECO:0000256" key="1">
    <source>
        <dbReference type="ARBA" id="ARBA00004651"/>
    </source>
</evidence>
<keyword evidence="4" id="KW-1003">Cell membrane</keyword>
<dbReference type="InParanoid" id="A0A165EPL8"/>
<comment type="similarity">
    <text evidence="2">Belongs to the tellurite-resistance/dicarboxylate transporter (TDT) family.</text>
</comment>
<dbReference type="RefSeq" id="XP_040765241.1">
    <property type="nucleotide sequence ID" value="XM_040914379.1"/>
</dbReference>
<evidence type="ECO:0000256" key="2">
    <source>
        <dbReference type="ARBA" id="ARBA00008566"/>
    </source>
</evidence>
<dbReference type="GO" id="GO:0000319">
    <property type="term" value="F:sulfite transmembrane transporter activity"/>
    <property type="evidence" value="ECO:0007669"/>
    <property type="project" value="TreeGrafter"/>
</dbReference>
<sequence length="137" mass="15282">MKVLSAILFLLNVVLFFLFNLFTICRDPFWPEIWSKMLRHPVQSLFLGTYPMGLATILNIAAALISTEYKFGGNAFLYSTPPAAAVRPVRSGNHTGTFLPPVHSRPNTAPRIVAIRNSSMRLEVLRSVFSGIGRFVD</sequence>
<dbReference type="InterPro" id="IPR004695">
    <property type="entry name" value="SLAC1/Mae1/Ssu1/TehA"/>
</dbReference>
<evidence type="ECO:0000313" key="10">
    <source>
        <dbReference type="Proteomes" id="UP000076871"/>
    </source>
</evidence>
<keyword evidence="3" id="KW-0813">Transport</keyword>
<feature type="transmembrane region" description="Helical" evidence="8">
    <location>
        <begin position="45"/>
        <end position="65"/>
    </location>
</feature>
<dbReference type="GeneID" id="63831406"/>